<protein>
    <recommendedName>
        <fullName evidence="3">START domain-containing protein</fullName>
    </recommendedName>
</protein>
<organism evidence="1 2">
    <name type="scientific">Saprolegnia diclina (strain VS20)</name>
    <dbReference type="NCBI Taxonomy" id="1156394"/>
    <lineage>
        <taxon>Eukaryota</taxon>
        <taxon>Sar</taxon>
        <taxon>Stramenopiles</taxon>
        <taxon>Oomycota</taxon>
        <taxon>Saprolegniomycetes</taxon>
        <taxon>Saprolegniales</taxon>
        <taxon>Saprolegniaceae</taxon>
        <taxon>Saprolegnia</taxon>
    </lineage>
</organism>
<dbReference type="VEuPathDB" id="FungiDB:SDRG_05550"/>
<proteinExistence type="predicted"/>
<dbReference type="OMA" id="APAHYQK"/>
<dbReference type="RefSeq" id="XP_008609494.1">
    <property type="nucleotide sequence ID" value="XM_008611272.1"/>
</dbReference>
<dbReference type="AlphaFoldDB" id="T0S3J7"/>
<reference evidence="1 2" key="1">
    <citation type="submission" date="2012-04" db="EMBL/GenBank/DDBJ databases">
        <title>The Genome Sequence of Saprolegnia declina VS20.</title>
        <authorList>
            <consortium name="The Broad Institute Genome Sequencing Platform"/>
            <person name="Russ C."/>
            <person name="Nusbaum C."/>
            <person name="Tyler B."/>
            <person name="van West P."/>
            <person name="Dieguez-Uribeondo J."/>
            <person name="de Bruijn I."/>
            <person name="Tripathy S."/>
            <person name="Jiang R."/>
            <person name="Young S.K."/>
            <person name="Zeng Q."/>
            <person name="Gargeya S."/>
            <person name="Fitzgerald M."/>
            <person name="Haas B."/>
            <person name="Abouelleil A."/>
            <person name="Alvarado L."/>
            <person name="Arachchi H.M."/>
            <person name="Berlin A."/>
            <person name="Chapman S.B."/>
            <person name="Goldberg J."/>
            <person name="Griggs A."/>
            <person name="Gujja S."/>
            <person name="Hansen M."/>
            <person name="Howarth C."/>
            <person name="Imamovic A."/>
            <person name="Larimer J."/>
            <person name="McCowen C."/>
            <person name="Montmayeur A."/>
            <person name="Murphy C."/>
            <person name="Neiman D."/>
            <person name="Pearson M."/>
            <person name="Priest M."/>
            <person name="Roberts A."/>
            <person name="Saif S."/>
            <person name="Shea T."/>
            <person name="Sisk P."/>
            <person name="Sykes S."/>
            <person name="Wortman J."/>
            <person name="Nusbaum C."/>
            <person name="Birren B."/>
        </authorList>
    </citation>
    <scope>NUCLEOTIDE SEQUENCE [LARGE SCALE GENOMIC DNA]</scope>
    <source>
        <strain evidence="1 2">VS20</strain>
    </source>
</reference>
<accession>T0S3J7</accession>
<evidence type="ECO:0000313" key="2">
    <source>
        <dbReference type="Proteomes" id="UP000030762"/>
    </source>
</evidence>
<dbReference type="EMBL" id="JH767145">
    <property type="protein sequence ID" value="EQC37332.1"/>
    <property type="molecule type" value="Genomic_DNA"/>
</dbReference>
<dbReference type="OrthoDB" id="66513at2759"/>
<dbReference type="STRING" id="1156394.T0S3J7"/>
<dbReference type="Proteomes" id="UP000030762">
    <property type="component" value="Unassembled WGS sequence"/>
</dbReference>
<sequence length="348" mass="38710">MDATSLTTSSSDDEAQLDAAIVDSLLSTPAPAHYQKKQRAELAYLRGQVALLSTHLDALASARQAPDVGYWERTARNLKIASQRASIENTRLKRGLEDQLELAGALEKLLVKRPRLAALPLQDVVDWKLRRLPSDPTCRAAAFHAMLDDAHAHLETLLVRTSILDAPIGHRRLSVHEVDDSIRVSMQSVADIQKDFIACSDAIWSRWHGQLTASLPHVRMEWIEDFGASGVYVQLSTSLDTTNHAPCVYIMYAIKRFVFQDRIVFVLKTVLEDEMHPPPPGQLIGNHNACILVQAAGANRTIRRMVVEGKLPAEAPQQNPLYHSPVRISDTVLTLLRSVFDELETILS</sequence>
<gene>
    <name evidence="1" type="ORF">SDRG_05550</name>
</gene>
<evidence type="ECO:0000313" key="1">
    <source>
        <dbReference type="EMBL" id="EQC37332.1"/>
    </source>
</evidence>
<dbReference type="InParanoid" id="T0S3J7"/>
<evidence type="ECO:0008006" key="3">
    <source>
        <dbReference type="Google" id="ProtNLM"/>
    </source>
</evidence>
<name>T0S3J7_SAPDV</name>
<keyword evidence="2" id="KW-1185">Reference proteome</keyword>
<dbReference type="GeneID" id="19946277"/>